<dbReference type="Pfam" id="PF04015">
    <property type="entry name" value="DUF362"/>
    <property type="match status" value="1"/>
</dbReference>
<feature type="domain" description="DUF362" evidence="1">
    <location>
        <begin position="8"/>
        <end position="185"/>
    </location>
</feature>
<dbReference type="AlphaFoldDB" id="A0A382X757"/>
<accession>A0A382X757</accession>
<feature type="non-terminal residue" evidence="2">
    <location>
        <position position="1"/>
    </location>
</feature>
<reference evidence="2" key="1">
    <citation type="submission" date="2018-05" db="EMBL/GenBank/DDBJ databases">
        <authorList>
            <person name="Lanie J.A."/>
            <person name="Ng W.-L."/>
            <person name="Kazmierczak K.M."/>
            <person name="Andrzejewski T.M."/>
            <person name="Davidsen T.M."/>
            <person name="Wayne K.J."/>
            <person name="Tettelin H."/>
            <person name="Glass J.I."/>
            <person name="Rusch D."/>
            <person name="Podicherti R."/>
            <person name="Tsui H.-C.T."/>
            <person name="Winkler M.E."/>
        </authorList>
    </citation>
    <scope>NUCLEOTIDE SEQUENCE</scope>
</reference>
<sequence length="252" mass="27796">LTCPDPPGEILIAEGGNEEHSGESFDNFGYPALVDEYDVQIRLVDLNQETEWETETIYLHDRSEYQVHMPRTVLDCPCTISVAIAKTHDVCCVTLALKNMIMGTIRKEDRIRMHGYPEHKARELPTEAERLAVNLIRLSRHMKPDIGVVDGTTGLQGNGPGGTDTVELAIAAASADVFAVDAVVAQAMGFEPVTLGFLRYAHELGLGVADLVEIEVLETAIEDIAVPFKVHEDNVLQLQWQDDEASNYLQAK</sequence>
<dbReference type="EMBL" id="UINC01165486">
    <property type="protein sequence ID" value="SVD66902.1"/>
    <property type="molecule type" value="Genomic_DNA"/>
</dbReference>
<name>A0A382X757_9ZZZZ</name>
<organism evidence="2">
    <name type="scientific">marine metagenome</name>
    <dbReference type="NCBI Taxonomy" id="408172"/>
    <lineage>
        <taxon>unclassified sequences</taxon>
        <taxon>metagenomes</taxon>
        <taxon>ecological metagenomes</taxon>
    </lineage>
</organism>
<proteinExistence type="predicted"/>
<evidence type="ECO:0000313" key="2">
    <source>
        <dbReference type="EMBL" id="SVD66902.1"/>
    </source>
</evidence>
<evidence type="ECO:0000259" key="1">
    <source>
        <dbReference type="Pfam" id="PF04015"/>
    </source>
</evidence>
<gene>
    <name evidence="2" type="ORF">METZ01_LOCUS419756</name>
</gene>
<dbReference type="InterPro" id="IPR007160">
    <property type="entry name" value="DUF362"/>
</dbReference>
<protein>
    <recommendedName>
        <fullName evidence="1">DUF362 domain-containing protein</fullName>
    </recommendedName>
</protein>